<dbReference type="EMBL" id="MPUH01000164">
    <property type="protein sequence ID" value="OMJ87946.1"/>
    <property type="molecule type" value="Genomic_DNA"/>
</dbReference>
<protein>
    <submittedName>
        <fullName evidence="2">Uncharacterized protein</fullName>
    </submittedName>
</protein>
<dbReference type="Proteomes" id="UP000187209">
    <property type="component" value="Unassembled WGS sequence"/>
</dbReference>
<gene>
    <name evidence="2" type="ORF">SteCoe_10278</name>
</gene>
<name>A0A1R2CG82_9CILI</name>
<sequence length="412" mass="47674">MSSEGEVFKKSEPMVLPRARIFLKLTEKREVSYKDLYETFLKENGVQESSGSSDESESQQYSYPAFMQRIIERLDKYGQLALREQIGIHKSDPRKKRKTSEEVEETKENTEEKLYDGPEESASDSENSCELYYDLSDNFIDDSDLQQNGNNEENDFQKALNEGFYTMNIEEYQKSIPKTPKKQKKPKEKKETPKVEFQRKLDTDITHLSNEIKEKFEELKKLYETKRKEGNTAPFPKGSAPILEKIVVMVDNGSADFESLFNNISLCSGQPVENVKSQFEKIRKKIGKHQAQSGYNKLMRQFKRKLANSDYKWNKDNHAEFLKILEALGRYVNVFNAALASRGGKKNKPLLSYNDEEAKVILELKKLSNTKLDNVNLKAEVVDLNIGGVLNPRISERFDCPEFNEEDFERIV</sequence>
<keyword evidence="3" id="KW-1185">Reference proteome</keyword>
<feature type="compositionally biased region" description="Basic and acidic residues" evidence="1">
    <location>
        <begin position="106"/>
        <end position="116"/>
    </location>
</feature>
<proteinExistence type="predicted"/>
<evidence type="ECO:0000313" key="3">
    <source>
        <dbReference type="Proteomes" id="UP000187209"/>
    </source>
</evidence>
<dbReference type="OrthoDB" id="326218at2759"/>
<evidence type="ECO:0000256" key="1">
    <source>
        <dbReference type="SAM" id="MobiDB-lite"/>
    </source>
</evidence>
<dbReference type="AlphaFoldDB" id="A0A1R2CG82"/>
<feature type="region of interest" description="Disordered" evidence="1">
    <location>
        <begin position="172"/>
        <end position="196"/>
    </location>
</feature>
<reference evidence="2 3" key="1">
    <citation type="submission" date="2016-11" db="EMBL/GenBank/DDBJ databases">
        <title>The macronuclear genome of Stentor coeruleus: a giant cell with tiny introns.</title>
        <authorList>
            <person name="Slabodnick M."/>
            <person name="Ruby J.G."/>
            <person name="Reiff S.B."/>
            <person name="Swart E.C."/>
            <person name="Gosai S."/>
            <person name="Prabakaran S."/>
            <person name="Witkowska E."/>
            <person name="Larue G.E."/>
            <person name="Fisher S."/>
            <person name="Freeman R.M."/>
            <person name="Gunawardena J."/>
            <person name="Chu W."/>
            <person name="Stover N.A."/>
            <person name="Gregory B.D."/>
            <person name="Nowacki M."/>
            <person name="Derisi J."/>
            <person name="Roy S.W."/>
            <person name="Marshall W.F."/>
            <person name="Sood P."/>
        </authorList>
    </citation>
    <scope>NUCLEOTIDE SEQUENCE [LARGE SCALE GENOMIC DNA]</scope>
    <source>
        <strain evidence="2">WM001</strain>
    </source>
</reference>
<organism evidence="2 3">
    <name type="scientific">Stentor coeruleus</name>
    <dbReference type="NCBI Taxonomy" id="5963"/>
    <lineage>
        <taxon>Eukaryota</taxon>
        <taxon>Sar</taxon>
        <taxon>Alveolata</taxon>
        <taxon>Ciliophora</taxon>
        <taxon>Postciliodesmatophora</taxon>
        <taxon>Heterotrichea</taxon>
        <taxon>Heterotrichida</taxon>
        <taxon>Stentoridae</taxon>
        <taxon>Stentor</taxon>
    </lineage>
</organism>
<comment type="caution">
    <text evidence="2">The sequence shown here is derived from an EMBL/GenBank/DDBJ whole genome shotgun (WGS) entry which is preliminary data.</text>
</comment>
<evidence type="ECO:0000313" key="2">
    <source>
        <dbReference type="EMBL" id="OMJ87946.1"/>
    </source>
</evidence>
<feature type="region of interest" description="Disordered" evidence="1">
    <location>
        <begin position="89"/>
        <end position="127"/>
    </location>
</feature>
<accession>A0A1R2CG82</accession>